<proteinExistence type="predicted"/>
<dbReference type="InterPro" id="IPR046170">
    <property type="entry name" value="DUF6172"/>
</dbReference>
<reference evidence="2 3" key="1">
    <citation type="submission" date="2023-07" db="EMBL/GenBank/DDBJ databases">
        <title>Sorghum-associated microbial communities from plants grown in Nebraska, USA.</title>
        <authorList>
            <person name="Schachtman D."/>
        </authorList>
    </citation>
    <scope>NUCLEOTIDE SEQUENCE [LARGE SCALE GENOMIC DNA]</scope>
    <source>
        <strain evidence="2 3">DS1607</strain>
    </source>
</reference>
<feature type="region of interest" description="Disordered" evidence="1">
    <location>
        <begin position="92"/>
        <end position="114"/>
    </location>
</feature>
<dbReference type="Proteomes" id="UP001226867">
    <property type="component" value="Unassembled WGS sequence"/>
</dbReference>
<feature type="compositionally biased region" description="Basic and acidic residues" evidence="1">
    <location>
        <begin position="93"/>
        <end position="114"/>
    </location>
</feature>
<evidence type="ECO:0000313" key="2">
    <source>
        <dbReference type="EMBL" id="MDP9902895.1"/>
    </source>
</evidence>
<protein>
    <submittedName>
        <fullName evidence="2">Uncharacterized protein</fullName>
    </submittedName>
</protein>
<organism evidence="2 3">
    <name type="scientific">Variovorax ginsengisoli</name>
    <dbReference type="NCBI Taxonomy" id="363844"/>
    <lineage>
        <taxon>Bacteria</taxon>
        <taxon>Pseudomonadati</taxon>
        <taxon>Pseudomonadota</taxon>
        <taxon>Betaproteobacteria</taxon>
        <taxon>Burkholderiales</taxon>
        <taxon>Comamonadaceae</taxon>
        <taxon>Variovorax</taxon>
    </lineage>
</organism>
<evidence type="ECO:0000256" key="1">
    <source>
        <dbReference type="SAM" id="MobiDB-lite"/>
    </source>
</evidence>
<gene>
    <name evidence="2" type="ORF">J2W36_005173</name>
</gene>
<name>A0ABT9SEV7_9BURK</name>
<dbReference type="EMBL" id="JAUSRO010000023">
    <property type="protein sequence ID" value="MDP9902895.1"/>
    <property type="molecule type" value="Genomic_DNA"/>
</dbReference>
<comment type="caution">
    <text evidence="2">The sequence shown here is derived from an EMBL/GenBank/DDBJ whole genome shotgun (WGS) entry which is preliminary data.</text>
</comment>
<accession>A0ABT9SEV7</accession>
<dbReference type="RefSeq" id="WP_307692625.1">
    <property type="nucleotide sequence ID" value="NZ_JAUSRO010000023.1"/>
</dbReference>
<evidence type="ECO:0000313" key="3">
    <source>
        <dbReference type="Proteomes" id="UP001226867"/>
    </source>
</evidence>
<sequence length="114" mass="13064">MKKTFQLRPEGKHPDRVLEAIKHEIRKYVQRERRRVPPKGSDYWEFDCRFGATEEVAESVHLGALAKLMDGVAAAEGTKFYVEILAKPAQFKPRPEGMVGERRAPHPEDDGFDD</sequence>
<dbReference type="Pfam" id="PF19669">
    <property type="entry name" value="DUF6172"/>
    <property type="match status" value="1"/>
</dbReference>
<keyword evidence="3" id="KW-1185">Reference proteome</keyword>